<reference evidence="3 4" key="1">
    <citation type="submission" date="2019-03" db="EMBL/GenBank/DDBJ databases">
        <title>An improved genome assembly of the fluke Schistosoma japonicum.</title>
        <authorList>
            <person name="Hu W."/>
            <person name="Luo F."/>
            <person name="Yin M."/>
            <person name="Mo X."/>
            <person name="Sun C."/>
            <person name="Wu Q."/>
            <person name="Zhu B."/>
            <person name="Xiang M."/>
            <person name="Wang J."/>
            <person name="Wang Y."/>
            <person name="Zhang T."/>
            <person name="Xu B."/>
            <person name="Zheng H."/>
            <person name="Feng Z."/>
        </authorList>
    </citation>
    <scope>NUCLEOTIDE SEQUENCE [LARGE SCALE GENOMIC DNA]</scope>
    <source>
        <strain evidence="3">HuSjv2</strain>
        <tissue evidence="3">Worms</tissue>
    </source>
</reference>
<dbReference type="Pfam" id="PF04146">
    <property type="entry name" value="YTH"/>
    <property type="match status" value="2"/>
</dbReference>
<dbReference type="GO" id="GO:1990247">
    <property type="term" value="F:N6-methyladenosine-containing RNA reader activity"/>
    <property type="evidence" value="ECO:0007669"/>
    <property type="project" value="TreeGrafter"/>
</dbReference>
<protein>
    <submittedName>
        <fullName evidence="3">YTH domain-containing family protein</fullName>
    </submittedName>
</protein>
<feature type="domain" description="YTH" evidence="2">
    <location>
        <begin position="781"/>
        <end position="914"/>
    </location>
</feature>
<dbReference type="Proteomes" id="UP000311919">
    <property type="component" value="Unassembled WGS sequence"/>
</dbReference>
<dbReference type="PROSITE" id="PS50882">
    <property type="entry name" value="YTH"/>
    <property type="match status" value="2"/>
</dbReference>
<name>A0A4Z2D3Y8_SCHJA</name>
<dbReference type="GO" id="GO:0003729">
    <property type="term" value="F:mRNA binding"/>
    <property type="evidence" value="ECO:0007669"/>
    <property type="project" value="TreeGrafter"/>
</dbReference>
<dbReference type="GO" id="GO:0005737">
    <property type="term" value="C:cytoplasm"/>
    <property type="evidence" value="ECO:0007669"/>
    <property type="project" value="TreeGrafter"/>
</dbReference>
<dbReference type="InterPro" id="IPR007275">
    <property type="entry name" value="YTH_domain"/>
</dbReference>
<keyword evidence="4" id="KW-1185">Reference proteome</keyword>
<dbReference type="AlphaFoldDB" id="A0A4Z2D3Y8"/>
<evidence type="ECO:0000259" key="2">
    <source>
        <dbReference type="PROSITE" id="PS50882"/>
    </source>
</evidence>
<evidence type="ECO:0000256" key="1">
    <source>
        <dbReference type="SAM" id="MobiDB-lite"/>
    </source>
</evidence>
<comment type="caution">
    <text evidence="3">The sequence shown here is derived from an EMBL/GenBank/DDBJ whole genome shotgun (WGS) entry which is preliminary data.</text>
</comment>
<dbReference type="EMBL" id="SKCS01000308">
    <property type="protein sequence ID" value="TNN11203.1"/>
    <property type="molecule type" value="Genomic_DNA"/>
</dbReference>
<dbReference type="Gene3D" id="3.10.590.10">
    <property type="entry name" value="ph1033 like domains"/>
    <property type="match status" value="2"/>
</dbReference>
<dbReference type="PANTHER" id="PTHR12357">
    <property type="entry name" value="YTH YT521-B HOMOLOGY DOMAIN-CONTAINING"/>
    <property type="match status" value="1"/>
</dbReference>
<feature type="compositionally biased region" description="Polar residues" evidence="1">
    <location>
        <begin position="20"/>
        <end position="43"/>
    </location>
</feature>
<evidence type="ECO:0000313" key="4">
    <source>
        <dbReference type="Proteomes" id="UP000311919"/>
    </source>
</evidence>
<evidence type="ECO:0000313" key="3">
    <source>
        <dbReference type="EMBL" id="TNN11203.1"/>
    </source>
</evidence>
<accession>A0A4Z2D3Y8</accession>
<feature type="region of interest" description="Disordered" evidence="1">
    <location>
        <begin position="1"/>
        <end position="43"/>
    </location>
</feature>
<feature type="compositionally biased region" description="Polar residues" evidence="1">
    <location>
        <begin position="800"/>
        <end position="814"/>
    </location>
</feature>
<feature type="region of interest" description="Disordered" evidence="1">
    <location>
        <begin position="792"/>
        <end position="814"/>
    </location>
</feature>
<gene>
    <name evidence="3" type="ORF">EWB00_004758</name>
</gene>
<dbReference type="OrthoDB" id="306690at2759"/>
<dbReference type="InterPro" id="IPR045168">
    <property type="entry name" value="YTH_prot"/>
</dbReference>
<organism evidence="3 4">
    <name type="scientific">Schistosoma japonicum</name>
    <name type="common">Blood fluke</name>
    <dbReference type="NCBI Taxonomy" id="6182"/>
    <lineage>
        <taxon>Eukaryota</taxon>
        <taxon>Metazoa</taxon>
        <taxon>Spiralia</taxon>
        <taxon>Lophotrochozoa</taxon>
        <taxon>Platyhelminthes</taxon>
        <taxon>Trematoda</taxon>
        <taxon>Digenea</taxon>
        <taxon>Strigeidida</taxon>
        <taxon>Schistosomatoidea</taxon>
        <taxon>Schistosomatidae</taxon>
        <taxon>Schistosoma</taxon>
    </lineage>
</organism>
<sequence>MASYATEMHGSPSRGALHNKQPQKLSDSYANKKQLPSYSSDSVTSQLQQQHSQYLYSDPYNFQHRSESNAQTLSNPETMNCVSSVYTNPEYDVNSPDLCTQTNQLQSYLHRVSCCLPQCPQCLSYNLFNQSYNFPNSGTTLQPSLVLPPTLLNNYSTSALCYPLTAQMPYYFWYNQDPEYQKQYYQTQLAMSKLNLDHTSPNTCMMFQSEPDSMHTPVIGQVHQTDANYSMDPSVFASVSLSSENVNTIVHPSSLLMPIVRSVAVTSTTFTTTVNSDNVSSKLNDPSLVNQLNYPITSSYPSSNSTSLNGYTALSMDNGVYDPANNAWYPGYWNSNNLWVSTATAPGSYLTPFNNSRSSLPMSSFSPNPQSISPDEYAMIHQQYVSSMGGDFSGIVNAAGNHPSTDLLTNFNQSRDRVVSQQSHQAIPVNNTAPALLSSSLTAPPSSSVMLTTSISSLTPTKLLSTQKECHAISYYNNSKSQDSVTALQNTPYCSYPPSYYDTNSTVNLINNNTASASAVTNNTNNNNTNNNMRLILTILANSRANTTAIATPNIVHSPYRYSSDRNSLLSNRQKLLPINQNSCNATASRPMCKTFSQSELARLNLNVNPVHFDTSLVHRARYFIIKSDYVYNVHQSIKYGVWCSTRTGNQCLDEAYQSVRASPVAVPTTSISNRNNNYNTHHYSNVFSGNRDTVEVTTGGVSLDQNGKLQSNNEQMTTIITTNNSNDDSSDVPTSLISSICNTTCTPTTTSAMTATATNNKVKFDAMNTTKMKINPINSFKPVTTTTVSSTTVPTVSSENSSKSQRTLTSTLNPTVNSTPGHIILFFSVRESGYLTGVAEMTSPVNSQKRSTIWQDLRFRGEFAVRWLYIKHIPNHVIKHILVECYDNRPVTVLRDTSEILPPSKGEELLRIVHEYGLSSPSPSSSSAQALHSLPSPSSLTLPHSIADGNSSSKINNNSSGVSIKKNLNVIPNGSTNSYITTNTNNSGSNVVVPSSAALNNDSIVFSTGVCPTLPGNKSQVCTNVLNKIEQ</sequence>
<dbReference type="CDD" id="cd21134">
    <property type="entry name" value="YTH"/>
    <property type="match status" value="1"/>
</dbReference>
<dbReference type="GO" id="GO:0061157">
    <property type="term" value="P:mRNA destabilization"/>
    <property type="evidence" value="ECO:0007669"/>
    <property type="project" value="TreeGrafter"/>
</dbReference>
<dbReference type="STRING" id="6182.A0A4Z2D3Y8"/>
<feature type="domain" description="YTH" evidence="2">
    <location>
        <begin position="621"/>
        <end position="759"/>
    </location>
</feature>
<proteinExistence type="predicted"/>